<accession>L0EJZ6</accession>
<gene>
    <name evidence="1" type="ordered locus">Theco_4010</name>
</gene>
<name>L0EJZ6_THECK</name>
<organism evidence="1 2">
    <name type="scientific">Thermobacillus composti (strain DSM 18247 / JCM 13945 / KWC4)</name>
    <dbReference type="NCBI Taxonomy" id="717605"/>
    <lineage>
        <taxon>Bacteria</taxon>
        <taxon>Bacillati</taxon>
        <taxon>Bacillota</taxon>
        <taxon>Bacilli</taxon>
        <taxon>Bacillales</taxon>
        <taxon>Paenibacillaceae</taxon>
        <taxon>Thermobacillus</taxon>
    </lineage>
</organism>
<dbReference type="HOGENOM" id="CLU_053699_0_0_9"/>
<dbReference type="KEGG" id="tco:Theco_4010"/>
<keyword evidence="2" id="KW-1185">Reference proteome</keyword>
<dbReference type="OrthoDB" id="2906454at2"/>
<evidence type="ECO:0008006" key="3">
    <source>
        <dbReference type="Google" id="ProtNLM"/>
    </source>
</evidence>
<reference evidence="2" key="1">
    <citation type="submission" date="2012-01" db="EMBL/GenBank/DDBJ databases">
        <title>Complete sequence of plasmid of Thermobacillus composti KWC4.</title>
        <authorList>
            <person name="Lucas S."/>
            <person name="Han J."/>
            <person name="Lapidus A."/>
            <person name="Cheng J.-F."/>
            <person name="Goodwin L."/>
            <person name="Pitluck S."/>
            <person name="Peters L."/>
            <person name="Ovchinnikova G."/>
            <person name="Teshima H."/>
            <person name="Detter J.C."/>
            <person name="Han C."/>
            <person name="Tapia R."/>
            <person name="Land M."/>
            <person name="Hauser L."/>
            <person name="Kyrpides N."/>
            <person name="Ivanova N."/>
            <person name="Pagani I."/>
            <person name="Anderson I."/>
            <person name="Woyke T."/>
        </authorList>
    </citation>
    <scope>NUCLEOTIDE SEQUENCE [LARGE SCALE GENOMIC DNA]</scope>
    <source>
        <strain evidence="2">DSM 18247 / JCM 13945 / KWC4</strain>
        <plasmid evidence="2">Plasmid pTHECO01</plasmid>
    </source>
</reference>
<protein>
    <recommendedName>
        <fullName evidence="3">Actin-like protein N-terminal domain-containing protein</fullName>
    </recommendedName>
</protein>
<dbReference type="AlphaFoldDB" id="L0EJZ6"/>
<dbReference type="RefSeq" id="WP_015256728.1">
    <property type="nucleotide sequence ID" value="NC_019898.1"/>
</dbReference>
<dbReference type="Gene3D" id="3.30.420.40">
    <property type="match status" value="2"/>
</dbReference>
<geneLocation type="plasmid" evidence="1 2">
    <name>pTHECO01</name>
</geneLocation>
<sequence length="422" mass="46592">MKMHFLVGNDIGNSEHDIYVDGKLIRQPNVYASAGMVPWTDDDIDVQKNLKNIYDNLAVSIVSPAGIPTGLYLIGRHALKTHGENVTNLYVKGNNSKADQSVPYINTLAVIAARAVERAAEKGSIPDQISVKVDMAAALPVRQHTPENVRVMKERFMKGPHKITVHLGITKQVDIKVEFEYVHILPEGTPPIFALQVDSEGNWRTTSYSTSDSNETLLFGEFAKTYGIDQADGSYLEGKNILHVDSGDGTTDTPFTRGDAVDKDLSDGINHGVGHAITDSINDLIALVPGAFNSLSRQQYSEILKSQFSNRKHKFLSEALQAFRPHCANQVEQILKHINDRILAIGANEIDIVAVYGGGSILMREQLYPKLKELCDKVRIQLLYVPAEYAVTLNAEGLDYFVRSDIYKALKETSKQAAATKQ</sequence>
<proteinExistence type="predicted"/>
<dbReference type="EMBL" id="CP003256">
    <property type="protein sequence ID" value="AGA60014.1"/>
    <property type="molecule type" value="Genomic_DNA"/>
</dbReference>
<evidence type="ECO:0000313" key="2">
    <source>
        <dbReference type="Proteomes" id="UP000010795"/>
    </source>
</evidence>
<dbReference type="eggNOG" id="ENOG502Z9QQ">
    <property type="taxonomic scope" value="Bacteria"/>
</dbReference>
<evidence type="ECO:0000313" key="1">
    <source>
        <dbReference type="EMBL" id="AGA60014.1"/>
    </source>
</evidence>
<dbReference type="InterPro" id="IPR043129">
    <property type="entry name" value="ATPase_NBD"/>
</dbReference>
<dbReference type="CDD" id="cd24023">
    <property type="entry name" value="ASKHA_NBD_ParM_Alp7A-like"/>
    <property type="match status" value="1"/>
</dbReference>
<keyword evidence="1" id="KW-0614">Plasmid</keyword>
<dbReference type="SUPFAM" id="SSF53067">
    <property type="entry name" value="Actin-like ATPase domain"/>
    <property type="match status" value="1"/>
</dbReference>
<dbReference type="Proteomes" id="UP000010795">
    <property type="component" value="Plasmid pTHECO01"/>
</dbReference>